<proteinExistence type="predicted"/>
<keyword evidence="1" id="KW-0812">Transmembrane</keyword>
<keyword evidence="1" id="KW-0472">Membrane</keyword>
<keyword evidence="3" id="KW-1185">Reference proteome</keyword>
<evidence type="ECO:0000313" key="3">
    <source>
        <dbReference type="Proteomes" id="UP001595921"/>
    </source>
</evidence>
<dbReference type="RefSeq" id="WP_267620076.1">
    <property type="nucleotide sequence ID" value="NZ_JAODIW010000004.1"/>
</dbReference>
<protein>
    <recommendedName>
        <fullName evidence="4">Zinc ribbon domain-containing protein</fullName>
    </recommendedName>
</protein>
<feature type="transmembrane region" description="Helical" evidence="1">
    <location>
        <begin position="7"/>
        <end position="24"/>
    </location>
</feature>
<name>A0ABD5PF20_9EURY</name>
<accession>A0ABD5PF20</accession>
<feature type="transmembrane region" description="Helical" evidence="1">
    <location>
        <begin position="30"/>
        <end position="48"/>
    </location>
</feature>
<dbReference type="AlphaFoldDB" id="A0ABD5PF20"/>
<dbReference type="EMBL" id="JBHSDS010000007">
    <property type="protein sequence ID" value="MFC4359031.1"/>
    <property type="molecule type" value="Genomic_DNA"/>
</dbReference>
<dbReference type="Proteomes" id="UP001595921">
    <property type="component" value="Unassembled WGS sequence"/>
</dbReference>
<sequence>MSTALHVLGVATAVLLVGVVFVGLGPLLAFPVFLLVAAAGMGAFHLYTRQHSTGPTDRVNCTACGAPNSTDDATCTYCDADL</sequence>
<evidence type="ECO:0000313" key="2">
    <source>
        <dbReference type="EMBL" id="MFC4359031.1"/>
    </source>
</evidence>
<evidence type="ECO:0000256" key="1">
    <source>
        <dbReference type="SAM" id="Phobius"/>
    </source>
</evidence>
<gene>
    <name evidence="2" type="ORF">ACFO0N_13865</name>
</gene>
<keyword evidence="1" id="KW-1133">Transmembrane helix</keyword>
<organism evidence="2 3">
    <name type="scientific">Halobium salinum</name>
    <dbReference type="NCBI Taxonomy" id="1364940"/>
    <lineage>
        <taxon>Archaea</taxon>
        <taxon>Methanobacteriati</taxon>
        <taxon>Methanobacteriota</taxon>
        <taxon>Stenosarchaea group</taxon>
        <taxon>Halobacteria</taxon>
        <taxon>Halobacteriales</taxon>
        <taxon>Haloferacaceae</taxon>
        <taxon>Halobium</taxon>
    </lineage>
</organism>
<reference evidence="2 3" key="1">
    <citation type="journal article" date="2019" name="Int. J. Syst. Evol. Microbiol.">
        <title>The Global Catalogue of Microorganisms (GCM) 10K type strain sequencing project: providing services to taxonomists for standard genome sequencing and annotation.</title>
        <authorList>
            <consortium name="The Broad Institute Genomics Platform"/>
            <consortium name="The Broad Institute Genome Sequencing Center for Infectious Disease"/>
            <person name="Wu L."/>
            <person name="Ma J."/>
        </authorList>
    </citation>
    <scope>NUCLEOTIDE SEQUENCE [LARGE SCALE GENOMIC DNA]</scope>
    <source>
        <strain evidence="2 3">CGMCC 1.12553</strain>
    </source>
</reference>
<evidence type="ECO:0008006" key="4">
    <source>
        <dbReference type="Google" id="ProtNLM"/>
    </source>
</evidence>
<comment type="caution">
    <text evidence="2">The sequence shown here is derived from an EMBL/GenBank/DDBJ whole genome shotgun (WGS) entry which is preliminary data.</text>
</comment>